<evidence type="ECO:0000256" key="1">
    <source>
        <dbReference type="SAM" id="Phobius"/>
    </source>
</evidence>
<sequence length="95" mass="10698">MVIKISLNAGIITSLNKMLSFTQLCILFRIQIMTILIIAIIERLFNKFQNILFIIISIIIGIVLEYTCGRNSIILAKISVLISASFPENETLVEI</sequence>
<evidence type="ECO:0000313" key="2">
    <source>
        <dbReference type="EMBL" id="RIA84613.1"/>
    </source>
</evidence>
<feature type="transmembrane region" description="Helical" evidence="1">
    <location>
        <begin position="21"/>
        <end position="41"/>
    </location>
</feature>
<gene>
    <name evidence="2" type="ORF">C1645_783758</name>
</gene>
<accession>A0A397SEF4</accession>
<keyword evidence="1" id="KW-1133">Transmembrane helix</keyword>
<protein>
    <submittedName>
        <fullName evidence="2">Uncharacterized protein</fullName>
    </submittedName>
</protein>
<comment type="caution">
    <text evidence="2">The sequence shown here is derived from an EMBL/GenBank/DDBJ whole genome shotgun (WGS) entry which is preliminary data.</text>
</comment>
<evidence type="ECO:0000313" key="3">
    <source>
        <dbReference type="Proteomes" id="UP000265703"/>
    </source>
</evidence>
<name>A0A397SEF4_9GLOM</name>
<organism evidence="2 3">
    <name type="scientific">Glomus cerebriforme</name>
    <dbReference type="NCBI Taxonomy" id="658196"/>
    <lineage>
        <taxon>Eukaryota</taxon>
        <taxon>Fungi</taxon>
        <taxon>Fungi incertae sedis</taxon>
        <taxon>Mucoromycota</taxon>
        <taxon>Glomeromycotina</taxon>
        <taxon>Glomeromycetes</taxon>
        <taxon>Glomerales</taxon>
        <taxon>Glomeraceae</taxon>
        <taxon>Glomus</taxon>
    </lineage>
</organism>
<proteinExistence type="predicted"/>
<keyword evidence="1" id="KW-0472">Membrane</keyword>
<reference evidence="2 3" key="1">
    <citation type="submission" date="2018-06" db="EMBL/GenBank/DDBJ databases">
        <title>Comparative genomics reveals the genomic features of Rhizophagus irregularis, R. cerebriforme, R. diaphanum and Gigaspora rosea, and their symbiotic lifestyle signature.</title>
        <authorList>
            <person name="Morin E."/>
            <person name="San Clemente H."/>
            <person name="Chen E.C.H."/>
            <person name="De La Providencia I."/>
            <person name="Hainaut M."/>
            <person name="Kuo A."/>
            <person name="Kohler A."/>
            <person name="Murat C."/>
            <person name="Tang N."/>
            <person name="Roy S."/>
            <person name="Loubradou J."/>
            <person name="Henrissat B."/>
            <person name="Grigoriev I.V."/>
            <person name="Corradi N."/>
            <person name="Roux C."/>
            <person name="Martin F.M."/>
        </authorList>
    </citation>
    <scope>NUCLEOTIDE SEQUENCE [LARGE SCALE GENOMIC DNA]</scope>
    <source>
        <strain evidence="2 3">DAOM 227022</strain>
    </source>
</reference>
<dbReference type="AlphaFoldDB" id="A0A397SEF4"/>
<dbReference type="Proteomes" id="UP000265703">
    <property type="component" value="Unassembled WGS sequence"/>
</dbReference>
<keyword evidence="1" id="KW-0812">Transmembrane</keyword>
<feature type="transmembrane region" description="Helical" evidence="1">
    <location>
        <begin position="47"/>
        <end position="68"/>
    </location>
</feature>
<dbReference type="EMBL" id="QKYT01000480">
    <property type="protein sequence ID" value="RIA84613.1"/>
    <property type="molecule type" value="Genomic_DNA"/>
</dbReference>
<keyword evidence="3" id="KW-1185">Reference proteome</keyword>